<feature type="non-terminal residue" evidence="2">
    <location>
        <position position="319"/>
    </location>
</feature>
<keyword evidence="3" id="KW-1185">Reference proteome</keyword>
<feature type="compositionally biased region" description="Low complexity" evidence="1">
    <location>
        <begin position="239"/>
        <end position="253"/>
    </location>
</feature>
<gene>
    <name evidence="2" type="ORF">M569_14711</name>
</gene>
<dbReference type="AlphaFoldDB" id="S8DBI2"/>
<feature type="compositionally biased region" description="Basic and acidic residues" evidence="1">
    <location>
        <begin position="268"/>
        <end position="280"/>
    </location>
</feature>
<feature type="compositionally biased region" description="Acidic residues" evidence="1">
    <location>
        <begin position="292"/>
        <end position="304"/>
    </location>
</feature>
<evidence type="ECO:0000313" key="2">
    <source>
        <dbReference type="EMBL" id="EPS60093.1"/>
    </source>
</evidence>
<dbReference type="Proteomes" id="UP000015453">
    <property type="component" value="Unassembled WGS sequence"/>
</dbReference>
<name>S8DBI2_9LAMI</name>
<proteinExistence type="predicted"/>
<comment type="caution">
    <text evidence="2">The sequence shown here is derived from an EMBL/GenBank/DDBJ whole genome shotgun (WGS) entry which is preliminary data.</text>
</comment>
<evidence type="ECO:0000256" key="1">
    <source>
        <dbReference type="SAM" id="MobiDB-lite"/>
    </source>
</evidence>
<feature type="region of interest" description="Disordered" evidence="1">
    <location>
        <begin position="167"/>
        <end position="319"/>
    </location>
</feature>
<protein>
    <submittedName>
        <fullName evidence="2">Uncharacterized protein</fullName>
    </submittedName>
</protein>
<organism evidence="2 3">
    <name type="scientific">Genlisea aurea</name>
    <dbReference type="NCBI Taxonomy" id="192259"/>
    <lineage>
        <taxon>Eukaryota</taxon>
        <taxon>Viridiplantae</taxon>
        <taxon>Streptophyta</taxon>
        <taxon>Embryophyta</taxon>
        <taxon>Tracheophyta</taxon>
        <taxon>Spermatophyta</taxon>
        <taxon>Magnoliopsida</taxon>
        <taxon>eudicotyledons</taxon>
        <taxon>Gunneridae</taxon>
        <taxon>Pentapetalae</taxon>
        <taxon>asterids</taxon>
        <taxon>lamiids</taxon>
        <taxon>Lamiales</taxon>
        <taxon>Lentibulariaceae</taxon>
        <taxon>Genlisea</taxon>
    </lineage>
</organism>
<feature type="compositionally biased region" description="Basic and acidic residues" evidence="1">
    <location>
        <begin position="199"/>
        <end position="211"/>
    </location>
</feature>
<dbReference type="EMBL" id="AUSU01007829">
    <property type="protein sequence ID" value="EPS60093.1"/>
    <property type="molecule type" value="Genomic_DNA"/>
</dbReference>
<evidence type="ECO:0000313" key="3">
    <source>
        <dbReference type="Proteomes" id="UP000015453"/>
    </source>
</evidence>
<accession>S8DBI2</accession>
<sequence length="319" mass="34211">MGDSGGNEVDFSPRNSSEDVIDVVRVSAEGEIAGAEEAAENALSFMKIHVQALLVDDAPSVKFDFESLAEEHLGEPNFFTDDDAATDLGIITNAFDFEMCTDGMDSYGIFTDDHVLLGSQRVEAAAAAAAVEDEPDVKFVFGNSIEESLRKVSLDGISDSSFIDRWLTDGDPSMPDFNAGKASEEEKADGIHSTGEEVAVEKFLTEEKVETEPPADVADDPDDDDDDDDDDDGSESSEECSSSSLSSSSSSSSSDEDGDLPTRRVIGKKKDDAADKKIEVEDGEIITSETNNNEDDNEDDDGEENGGAKHGMRSKNELQ</sequence>
<feature type="compositionally biased region" description="Acidic residues" evidence="1">
    <location>
        <begin position="217"/>
        <end position="238"/>
    </location>
</feature>
<reference evidence="2 3" key="1">
    <citation type="journal article" date="2013" name="BMC Genomics">
        <title>The miniature genome of a carnivorous plant Genlisea aurea contains a low number of genes and short non-coding sequences.</title>
        <authorList>
            <person name="Leushkin E.V."/>
            <person name="Sutormin R.A."/>
            <person name="Nabieva E.R."/>
            <person name="Penin A.A."/>
            <person name="Kondrashov A.S."/>
            <person name="Logacheva M.D."/>
        </authorList>
    </citation>
    <scope>NUCLEOTIDE SEQUENCE [LARGE SCALE GENOMIC DNA]</scope>
</reference>